<proteinExistence type="predicted"/>
<evidence type="ECO:0000313" key="2">
    <source>
        <dbReference type="EMBL" id="PKI84513.1"/>
    </source>
</evidence>
<organism evidence="2 3">
    <name type="scientific">Malassezia vespertilionis</name>
    <dbReference type="NCBI Taxonomy" id="2020962"/>
    <lineage>
        <taxon>Eukaryota</taxon>
        <taxon>Fungi</taxon>
        <taxon>Dikarya</taxon>
        <taxon>Basidiomycota</taxon>
        <taxon>Ustilaginomycotina</taxon>
        <taxon>Malasseziomycetes</taxon>
        <taxon>Malasseziales</taxon>
        <taxon>Malasseziaceae</taxon>
        <taxon>Malassezia</taxon>
    </lineage>
</organism>
<keyword evidence="3" id="KW-1185">Reference proteome</keyword>
<dbReference type="InterPro" id="IPR036291">
    <property type="entry name" value="NAD(P)-bd_dom_sf"/>
</dbReference>
<dbReference type="Proteomes" id="UP000232875">
    <property type="component" value="Unassembled WGS sequence"/>
</dbReference>
<dbReference type="STRING" id="2020962.A0A2N1JD91"/>
<dbReference type="InterPro" id="IPR051207">
    <property type="entry name" value="ComplexI_NDUFA9_subunit"/>
</dbReference>
<dbReference type="AlphaFoldDB" id="A0A2N1JD91"/>
<evidence type="ECO:0000313" key="3">
    <source>
        <dbReference type="Proteomes" id="UP000232875"/>
    </source>
</evidence>
<dbReference type="CDD" id="cd05271">
    <property type="entry name" value="NDUFA9_like_SDR_a"/>
    <property type="match status" value="1"/>
</dbReference>
<dbReference type="InterPro" id="IPR001509">
    <property type="entry name" value="Epimerase_deHydtase"/>
</dbReference>
<gene>
    <name evidence="2" type="ORF">MVES_001722</name>
</gene>
<dbReference type="SUPFAM" id="SSF51735">
    <property type="entry name" value="NAD(P)-binding Rossmann-fold domains"/>
    <property type="match status" value="1"/>
</dbReference>
<protein>
    <recommendedName>
        <fullName evidence="1">NAD-dependent epimerase/dehydratase domain-containing protein</fullName>
    </recommendedName>
</protein>
<dbReference type="GO" id="GO:0044877">
    <property type="term" value="F:protein-containing complex binding"/>
    <property type="evidence" value="ECO:0007669"/>
    <property type="project" value="TreeGrafter"/>
</dbReference>
<evidence type="ECO:0000259" key="1">
    <source>
        <dbReference type="Pfam" id="PF01370"/>
    </source>
</evidence>
<dbReference type="PANTHER" id="PTHR12126:SF11">
    <property type="entry name" value="NADH DEHYDROGENASE [UBIQUINONE] 1 ALPHA SUBCOMPLEX SUBUNIT 9, MITOCHONDRIAL"/>
    <property type="match status" value="1"/>
</dbReference>
<dbReference type="EMBL" id="KZ454989">
    <property type="protein sequence ID" value="PKI84513.1"/>
    <property type="molecule type" value="Genomic_DNA"/>
</dbReference>
<dbReference type="PANTHER" id="PTHR12126">
    <property type="entry name" value="NADH-UBIQUINONE OXIDOREDUCTASE 39 KDA SUBUNIT-RELATED"/>
    <property type="match status" value="1"/>
</dbReference>
<sequence length="391" mass="44108">MIGSTTVPRIAGTTLQAAKIGMEGFGTARTYSQDLTIQRKTGRKMVASGPYGLGRSSVNGHVATVFGATGFLGRYLVSKLAKLGTQVVIPYRNEEEKRHLKLLGDLGQIVPLEWNLRNDQQIHECLRHSDLVYNLTGRSYNTKRFSLSDVHVDGTRRIAQIAQDAGVARFIQMSHLNADVDSESEYYRTKALGEDAARMEFDGATIVRSSSMYGHEDRFLNKMAGWPITWKLNNGQTKMRPVHSLDVAQALTIIGLSDPTSIGQTFSLAGPKTYTVREMLQIVEDVTYGKIISPDINVPRFLYKFIARLGEKYVWWPMFNSDEVVRRFIDDKPDAPGTKTFEDLGIVPDVMEDVAILYLRRFRSHLRYEQPIPNQQYGAVKLKKDKLRVVQ</sequence>
<reference evidence="2 3" key="1">
    <citation type="submission" date="2017-10" db="EMBL/GenBank/DDBJ databases">
        <title>A novel species of cold-tolerant Malassezia isolated from bats.</title>
        <authorList>
            <person name="Lorch J.M."/>
            <person name="Palmer J.M."/>
            <person name="Vanderwolf K.J."/>
            <person name="Schmidt K.Z."/>
            <person name="Verant M.L."/>
            <person name="Weller T.J."/>
            <person name="Blehert D.S."/>
        </authorList>
    </citation>
    <scope>NUCLEOTIDE SEQUENCE [LARGE SCALE GENOMIC DNA]</scope>
    <source>
        <strain evidence="2 3">NWHC:44797-103</strain>
    </source>
</reference>
<feature type="domain" description="NAD-dependent epimerase/dehydratase" evidence="1">
    <location>
        <begin position="64"/>
        <end position="216"/>
    </location>
</feature>
<dbReference type="Gene3D" id="3.40.50.720">
    <property type="entry name" value="NAD(P)-binding Rossmann-like Domain"/>
    <property type="match status" value="1"/>
</dbReference>
<dbReference type="GO" id="GO:0005739">
    <property type="term" value="C:mitochondrion"/>
    <property type="evidence" value="ECO:0007669"/>
    <property type="project" value="TreeGrafter"/>
</dbReference>
<dbReference type="Pfam" id="PF01370">
    <property type="entry name" value="Epimerase"/>
    <property type="match status" value="1"/>
</dbReference>
<accession>A0A2N1JD91</accession>
<name>A0A2N1JD91_9BASI</name>
<dbReference type="OrthoDB" id="275457at2759"/>